<dbReference type="Proteomes" id="UP000318014">
    <property type="component" value="Genome"/>
</dbReference>
<evidence type="ECO:0000313" key="3">
    <source>
        <dbReference type="Proteomes" id="UP000318014"/>
    </source>
</evidence>
<organism evidence="1 4">
    <name type="scientific">Eastern grey kangaroopox virus</name>
    <dbReference type="NCBI Taxonomy" id="2042482"/>
    <lineage>
        <taxon>Viruses</taxon>
        <taxon>Varidnaviria</taxon>
        <taxon>Bamfordvirae</taxon>
        <taxon>Nucleocytoviricota</taxon>
        <taxon>Pokkesviricetes</taxon>
        <taxon>Chitovirales</taxon>
        <taxon>Poxviridae</taxon>
        <taxon>Chordopoxvirinae</taxon>
        <taxon>Macropopoxvirus</taxon>
        <taxon>Macropopoxvirus mgiganteuspox</taxon>
        <taxon>Eastern kangaroopox virus</taxon>
    </lineage>
</organism>
<dbReference type="EMBL" id="MF661791">
    <property type="protein sequence ID" value="AXK50180.1"/>
    <property type="molecule type" value="Genomic_DNA"/>
</dbReference>
<accession>A0A2C9DT69</accession>
<evidence type="ECO:0000313" key="1">
    <source>
        <dbReference type="EMBL" id="ATI21202.1"/>
    </source>
</evidence>
<sequence>MAAMTEPAPERAPPVTVEAGGYSFKLSPPRRCTSCGSATVELLKTDREHVRMVLLSNHRKLKTLKSFLELSRNKKLFTKILDPEIRRVLT</sequence>
<dbReference type="Proteomes" id="UP000318205">
    <property type="component" value="Segment"/>
</dbReference>
<gene>
    <name evidence="2" type="ORF">EKPV-NSW-ORF121</name>
</gene>
<reference evidence="2 3" key="1">
    <citation type="journal article" date="2017" name="Sci. Rep.">
        <title>Molecular and microscopic characterization of a novel Eastern grey kangaroopox virus genome directly from a clinical sample.</title>
        <authorList>
            <person name="Sarker S."/>
            <person name="Roberts H.K."/>
            <person name="Tidd N."/>
            <person name="Ault S."/>
            <person name="Ladmore G."/>
            <person name="Peters A."/>
            <person name="Forwood J.K."/>
            <person name="Helbig K."/>
            <person name="Raidal S.R."/>
        </authorList>
    </citation>
    <scope>NUCLEOTIDE SEQUENCE [LARGE SCALE GENOMIC DNA]</scope>
    <source>
        <strain evidence="2 3">NSW</strain>
    </source>
</reference>
<dbReference type="InterPro" id="IPR007952">
    <property type="entry name" value="Poxvirus_A2.5L"/>
</dbReference>
<evidence type="ECO:0000313" key="4">
    <source>
        <dbReference type="Proteomes" id="UP000318205"/>
    </source>
</evidence>
<reference evidence="2" key="3">
    <citation type="submission" date="2018-08" db="EMBL/GenBank/DDBJ databases">
        <authorList>
            <person name="Ferrada E.E."/>
            <person name="Latorre B.A."/>
        </authorList>
    </citation>
    <scope>NUCLEOTIDE SEQUENCE</scope>
    <source>
        <strain evidence="2">NSW</strain>
    </source>
</reference>
<proteinExistence type="predicted"/>
<evidence type="ECO:0000313" key="2">
    <source>
        <dbReference type="EMBL" id="AXK50180.1"/>
    </source>
</evidence>
<keyword evidence="4" id="KW-1185">Reference proteome</keyword>
<protein>
    <submittedName>
        <fullName evidence="1">S-S bond formation pathway protein</fullName>
    </submittedName>
</protein>
<dbReference type="Pfam" id="PF05288">
    <property type="entry name" value="Pox_A3L"/>
    <property type="match status" value="1"/>
</dbReference>
<dbReference type="EMBL" id="MF467281">
    <property type="protein sequence ID" value="ATI21202.1"/>
    <property type="molecule type" value="Genomic_DNA"/>
</dbReference>
<name>A0A2C9DT69_9POXV</name>
<reference evidence="1 4" key="2">
    <citation type="journal article" date="2017" name="Virus Res.">
        <title>Complete genomic characterisation of two novel poxviruses (WKPV and EKPV) from western and eastern grey kangaroos.</title>
        <authorList>
            <person name="Bennett M."/>
            <person name="Tu S.L."/>
            <person name="Upton C."/>
            <person name="McArtor C."/>
            <person name="Gillett A."/>
            <person name="Laird T."/>
            <person name="O'Dea M."/>
        </authorList>
    </citation>
    <scope>NUCLEOTIDE SEQUENCE [LARGE SCALE GENOMIC DNA]</scope>
    <source>
        <strain evidence="1">Sunshine Coast</strain>
    </source>
</reference>